<organism evidence="1 2">
    <name type="scientific">Armillaria gallica</name>
    <name type="common">Bulbous honey fungus</name>
    <name type="synonym">Armillaria bulbosa</name>
    <dbReference type="NCBI Taxonomy" id="47427"/>
    <lineage>
        <taxon>Eukaryota</taxon>
        <taxon>Fungi</taxon>
        <taxon>Dikarya</taxon>
        <taxon>Basidiomycota</taxon>
        <taxon>Agaricomycotina</taxon>
        <taxon>Agaricomycetes</taxon>
        <taxon>Agaricomycetidae</taxon>
        <taxon>Agaricales</taxon>
        <taxon>Marasmiineae</taxon>
        <taxon>Physalacriaceae</taxon>
        <taxon>Armillaria</taxon>
    </lineage>
</organism>
<dbReference type="InParanoid" id="A0A2H3CWA0"/>
<gene>
    <name evidence="1" type="ORF">ARMGADRAFT_553988</name>
</gene>
<evidence type="ECO:0000313" key="1">
    <source>
        <dbReference type="EMBL" id="PBK85754.1"/>
    </source>
</evidence>
<name>A0A2H3CWA0_ARMGA</name>
<keyword evidence="2" id="KW-1185">Reference proteome</keyword>
<evidence type="ECO:0000313" key="2">
    <source>
        <dbReference type="Proteomes" id="UP000217790"/>
    </source>
</evidence>
<sequence>MRWIVGRERTGLDLPETNSIVIGVATRGGRMLTMVACRVVHEDNGQQRRILFKISCICDECKNCRVVVDRKSDSGSHVTLFHLPPPASPQILRAHRVTVTAYYFRITNPFISAKYSNRMLWLYHV</sequence>
<accession>A0A2H3CWA0</accession>
<dbReference type="EMBL" id="KZ293689">
    <property type="protein sequence ID" value="PBK85754.1"/>
    <property type="molecule type" value="Genomic_DNA"/>
</dbReference>
<reference evidence="2" key="1">
    <citation type="journal article" date="2017" name="Nat. Ecol. Evol.">
        <title>Genome expansion and lineage-specific genetic innovations in the forest pathogenic fungi Armillaria.</title>
        <authorList>
            <person name="Sipos G."/>
            <person name="Prasanna A.N."/>
            <person name="Walter M.C."/>
            <person name="O'Connor E."/>
            <person name="Balint B."/>
            <person name="Krizsan K."/>
            <person name="Kiss B."/>
            <person name="Hess J."/>
            <person name="Varga T."/>
            <person name="Slot J."/>
            <person name="Riley R."/>
            <person name="Boka B."/>
            <person name="Rigling D."/>
            <person name="Barry K."/>
            <person name="Lee J."/>
            <person name="Mihaltcheva S."/>
            <person name="LaButti K."/>
            <person name="Lipzen A."/>
            <person name="Waldron R."/>
            <person name="Moloney N.M."/>
            <person name="Sperisen C."/>
            <person name="Kredics L."/>
            <person name="Vagvoelgyi C."/>
            <person name="Patrignani A."/>
            <person name="Fitzpatrick D."/>
            <person name="Nagy I."/>
            <person name="Doyle S."/>
            <person name="Anderson J.B."/>
            <person name="Grigoriev I.V."/>
            <person name="Gueldener U."/>
            <person name="Muensterkoetter M."/>
            <person name="Nagy L.G."/>
        </authorList>
    </citation>
    <scope>NUCLEOTIDE SEQUENCE [LARGE SCALE GENOMIC DNA]</scope>
    <source>
        <strain evidence="2">Ar21-2</strain>
    </source>
</reference>
<dbReference type="AlphaFoldDB" id="A0A2H3CWA0"/>
<dbReference type="Proteomes" id="UP000217790">
    <property type="component" value="Unassembled WGS sequence"/>
</dbReference>
<proteinExistence type="predicted"/>
<protein>
    <submittedName>
        <fullName evidence="1">Uncharacterized protein</fullName>
    </submittedName>
</protein>